<evidence type="ECO:0000256" key="3">
    <source>
        <dbReference type="ARBA" id="ARBA00022729"/>
    </source>
</evidence>
<sequence length="614" mass="69647">MKNKIIILTVFAGLLLSACSDYLDRKPYTQPNNEDFLKTRENVESYINNLYTSLPAPAQYGIGVRGEEVNSDNILSEKYDMRLNGENNQFSGSDDWNKGYKNLRMVNYFFHYYAVSEVDETDEVLSLRGEAYFFRAYWHFYLLTRFGNIPIMDDFWDGNATLGGLQIPATKRADAARFILNDLKAAIGLIPEARANLHSRSKYSGLRVNRETAMILAMRVALYEGSWEKYHKGTDFATEDNSEEFFKEVMNWGDQYLFPVGLTLHMTATNPKATNIDDAFSELFNSNDLSNISEVTFWKKYSIADGVFNTVTQQLSGGVTDNVKPSGLSKSLVDNFLNVDGTPVDPTDEKYKDFNEVFKDRDGRLLAMVMHTGCKFKSNSLMNVRAYDETGTEEEQKEKNKDISSPRLNGDGIYKNVTGFHTRLGIDTTYVTGNCETAHVMFRYAEGLLCYAEAAAELGLYNDGVAEKTLKPLRQRAGVAYVTPAADPHFPFQGLPPAVQEVRRERRSELSLQGFRLDDLMRWRVAGTLKGVEGRGRGAYLGKDGVLYLSFSPALRKEGLNHVLTDNEGWMDPLKEYLPEGYKFNEDRDYLLPIPPDEIQMDHELNQNPGWPTK</sequence>
<dbReference type="Proteomes" id="UP000286031">
    <property type="component" value="Unassembled WGS sequence"/>
</dbReference>
<protein>
    <submittedName>
        <fullName evidence="9">RagB/SusD family nutrient uptake outer membrane protein</fullName>
    </submittedName>
</protein>
<dbReference type="Proteomes" id="UP000435985">
    <property type="component" value="Unassembled WGS sequence"/>
</dbReference>
<dbReference type="EMBL" id="QSBI01000007">
    <property type="protein sequence ID" value="RGX11153.1"/>
    <property type="molecule type" value="Genomic_DNA"/>
</dbReference>
<gene>
    <name evidence="10" type="ORF">DWV35_07990</name>
    <name evidence="9" type="ORF">F3B98_25270</name>
</gene>
<evidence type="ECO:0000313" key="11">
    <source>
        <dbReference type="Proteomes" id="UP000286031"/>
    </source>
</evidence>
<proteinExistence type="inferred from homology"/>
<comment type="caution">
    <text evidence="9">The sequence shown here is derived from an EMBL/GenBank/DDBJ whole genome shotgun (WGS) entry which is preliminary data.</text>
</comment>
<evidence type="ECO:0000256" key="4">
    <source>
        <dbReference type="ARBA" id="ARBA00023136"/>
    </source>
</evidence>
<feature type="region of interest" description="Disordered" evidence="6">
    <location>
        <begin position="388"/>
        <end position="408"/>
    </location>
</feature>
<dbReference type="InterPro" id="IPR011990">
    <property type="entry name" value="TPR-like_helical_dom_sf"/>
</dbReference>
<dbReference type="RefSeq" id="WP_004311431.1">
    <property type="nucleotide sequence ID" value="NZ_CAAKNR010000119.1"/>
</dbReference>
<reference evidence="10 11" key="1">
    <citation type="submission" date="2018-08" db="EMBL/GenBank/DDBJ databases">
        <title>A genome reference for cultivated species of the human gut microbiota.</title>
        <authorList>
            <person name="Zou Y."/>
            <person name="Xue W."/>
            <person name="Luo G."/>
        </authorList>
    </citation>
    <scope>NUCLEOTIDE SEQUENCE [LARGE SCALE GENOMIC DNA]</scope>
    <source>
        <strain evidence="10 11">AF04-46</strain>
    </source>
</reference>
<evidence type="ECO:0000256" key="2">
    <source>
        <dbReference type="ARBA" id="ARBA00006275"/>
    </source>
</evidence>
<reference evidence="9 12" key="2">
    <citation type="journal article" date="2019" name="Nat. Med.">
        <title>A library of human gut bacterial isolates paired with longitudinal multiomics data enables mechanistic microbiome research.</title>
        <authorList>
            <person name="Poyet M."/>
            <person name="Groussin M."/>
            <person name="Gibbons S.M."/>
            <person name="Avila-Pacheco J."/>
            <person name="Jiang X."/>
            <person name="Kearney S.M."/>
            <person name="Perrotta A.R."/>
            <person name="Berdy B."/>
            <person name="Zhao S."/>
            <person name="Lieberman T.D."/>
            <person name="Swanson P.K."/>
            <person name="Smith M."/>
            <person name="Roesemann S."/>
            <person name="Alexander J.E."/>
            <person name="Rich S.A."/>
            <person name="Livny J."/>
            <person name="Vlamakis H."/>
            <person name="Clish C."/>
            <person name="Bullock K."/>
            <person name="Deik A."/>
            <person name="Scott J."/>
            <person name="Pierce K.A."/>
            <person name="Xavier R.J."/>
            <person name="Alm E.J."/>
        </authorList>
    </citation>
    <scope>NUCLEOTIDE SEQUENCE [LARGE SCALE GENOMIC DNA]</scope>
    <source>
        <strain evidence="9 12">BIOML-A14</strain>
    </source>
</reference>
<accession>A0A139LCW4</accession>
<keyword evidence="5" id="KW-0998">Cell outer membrane</keyword>
<dbReference type="AlphaFoldDB" id="A0A139LCW4"/>
<dbReference type="GO" id="GO:0009279">
    <property type="term" value="C:cell outer membrane"/>
    <property type="evidence" value="ECO:0007669"/>
    <property type="project" value="UniProtKB-SubCell"/>
</dbReference>
<evidence type="ECO:0000313" key="10">
    <source>
        <dbReference type="EMBL" id="RGX11153.1"/>
    </source>
</evidence>
<evidence type="ECO:0000256" key="5">
    <source>
        <dbReference type="ARBA" id="ARBA00023237"/>
    </source>
</evidence>
<keyword evidence="4" id="KW-0472">Membrane</keyword>
<organism evidence="9 12">
    <name type="scientific">Bacteroides ovatus</name>
    <dbReference type="NCBI Taxonomy" id="28116"/>
    <lineage>
        <taxon>Bacteria</taxon>
        <taxon>Pseudomonadati</taxon>
        <taxon>Bacteroidota</taxon>
        <taxon>Bacteroidia</taxon>
        <taxon>Bacteroidales</taxon>
        <taxon>Bacteroidaceae</taxon>
        <taxon>Bacteroides</taxon>
    </lineage>
</organism>
<evidence type="ECO:0000256" key="1">
    <source>
        <dbReference type="ARBA" id="ARBA00004442"/>
    </source>
</evidence>
<evidence type="ECO:0000259" key="8">
    <source>
        <dbReference type="Pfam" id="PF14322"/>
    </source>
</evidence>
<evidence type="ECO:0000259" key="7">
    <source>
        <dbReference type="Pfam" id="PF07980"/>
    </source>
</evidence>
<dbReference type="Gene3D" id="1.25.40.390">
    <property type="match status" value="1"/>
</dbReference>
<dbReference type="Pfam" id="PF07980">
    <property type="entry name" value="SusD_RagB"/>
    <property type="match status" value="1"/>
</dbReference>
<feature type="domain" description="RagB/SusD" evidence="7">
    <location>
        <begin position="327"/>
        <end position="611"/>
    </location>
</feature>
<comment type="subcellular location">
    <subcellularLocation>
        <location evidence="1">Cell outer membrane</location>
    </subcellularLocation>
</comment>
<dbReference type="SUPFAM" id="SSF48452">
    <property type="entry name" value="TPR-like"/>
    <property type="match status" value="1"/>
</dbReference>
<evidence type="ECO:0000313" key="12">
    <source>
        <dbReference type="Proteomes" id="UP000435985"/>
    </source>
</evidence>
<comment type="similarity">
    <text evidence="2">Belongs to the SusD family.</text>
</comment>
<evidence type="ECO:0000256" key="6">
    <source>
        <dbReference type="SAM" id="MobiDB-lite"/>
    </source>
</evidence>
<dbReference type="Pfam" id="PF14322">
    <property type="entry name" value="SusD-like_3"/>
    <property type="match status" value="1"/>
</dbReference>
<evidence type="ECO:0000313" key="9">
    <source>
        <dbReference type="EMBL" id="KAA4660862.1"/>
    </source>
</evidence>
<feature type="compositionally biased region" description="Basic and acidic residues" evidence="6">
    <location>
        <begin position="394"/>
        <end position="404"/>
    </location>
</feature>
<dbReference type="InterPro" id="IPR012944">
    <property type="entry name" value="SusD_RagB_dom"/>
</dbReference>
<keyword evidence="3" id="KW-0732">Signal</keyword>
<dbReference type="InterPro" id="IPR033985">
    <property type="entry name" value="SusD-like_N"/>
</dbReference>
<dbReference type="EMBL" id="VWFO01000057">
    <property type="protein sequence ID" value="KAA4660862.1"/>
    <property type="molecule type" value="Genomic_DNA"/>
</dbReference>
<name>A0A139LCW4_BACOV</name>
<dbReference type="PROSITE" id="PS51257">
    <property type="entry name" value="PROKAR_LIPOPROTEIN"/>
    <property type="match status" value="1"/>
</dbReference>
<feature type="domain" description="SusD-like N-terminal" evidence="8">
    <location>
        <begin position="21"/>
        <end position="194"/>
    </location>
</feature>